<proteinExistence type="predicted"/>
<accession>A0A9P1GB23</accession>
<name>A0A9P1GB23_9DINO</name>
<dbReference type="EMBL" id="CAMXCT020004063">
    <property type="protein sequence ID" value="CAL1160871.1"/>
    <property type="molecule type" value="Genomic_DNA"/>
</dbReference>
<evidence type="ECO:0000313" key="2">
    <source>
        <dbReference type="EMBL" id="CAL1160871.1"/>
    </source>
</evidence>
<keyword evidence="3" id="KW-1185">Reference proteome</keyword>
<comment type="caution">
    <text evidence="1">The sequence shown here is derived from an EMBL/GenBank/DDBJ whole genome shotgun (WGS) entry which is preliminary data.</text>
</comment>
<reference evidence="2" key="2">
    <citation type="submission" date="2024-04" db="EMBL/GenBank/DDBJ databases">
        <authorList>
            <person name="Chen Y."/>
            <person name="Shah S."/>
            <person name="Dougan E. K."/>
            <person name="Thang M."/>
            <person name="Chan C."/>
        </authorList>
    </citation>
    <scope>NUCLEOTIDE SEQUENCE [LARGE SCALE GENOMIC DNA]</scope>
</reference>
<reference evidence="1" key="1">
    <citation type="submission" date="2022-10" db="EMBL/GenBank/DDBJ databases">
        <authorList>
            <person name="Chen Y."/>
            <person name="Dougan E. K."/>
            <person name="Chan C."/>
            <person name="Rhodes N."/>
            <person name="Thang M."/>
        </authorList>
    </citation>
    <scope>NUCLEOTIDE SEQUENCE</scope>
</reference>
<sequence>MTGLAVPLSSRSYRRDFSENYIMLLGQGDGIYRPEILSAAIRQESLVLVNGQAHQLRPATLGKGMVLKNCFQELCEILSESSKRNRFPLVRLRAAMAAFESIWVQYEEVYISEPSHRRNQHSVNQHAKWWWEL</sequence>
<dbReference type="EMBL" id="CAMXCT030004063">
    <property type="protein sequence ID" value="CAL4794808.1"/>
    <property type="molecule type" value="Genomic_DNA"/>
</dbReference>
<gene>
    <name evidence="1" type="ORF">C1SCF055_LOCUS33046</name>
</gene>
<evidence type="ECO:0000313" key="1">
    <source>
        <dbReference type="EMBL" id="CAI4007496.1"/>
    </source>
</evidence>
<dbReference type="AlphaFoldDB" id="A0A9P1GB23"/>
<evidence type="ECO:0000313" key="3">
    <source>
        <dbReference type="Proteomes" id="UP001152797"/>
    </source>
</evidence>
<dbReference type="EMBL" id="CAMXCT010004063">
    <property type="protein sequence ID" value="CAI4007496.1"/>
    <property type="molecule type" value="Genomic_DNA"/>
</dbReference>
<organism evidence="1">
    <name type="scientific">Cladocopium goreaui</name>
    <dbReference type="NCBI Taxonomy" id="2562237"/>
    <lineage>
        <taxon>Eukaryota</taxon>
        <taxon>Sar</taxon>
        <taxon>Alveolata</taxon>
        <taxon>Dinophyceae</taxon>
        <taxon>Suessiales</taxon>
        <taxon>Symbiodiniaceae</taxon>
        <taxon>Cladocopium</taxon>
    </lineage>
</organism>
<dbReference type="Proteomes" id="UP001152797">
    <property type="component" value="Unassembled WGS sequence"/>
</dbReference>
<protein>
    <submittedName>
        <fullName evidence="1">Uncharacterized protein</fullName>
    </submittedName>
</protein>